<evidence type="ECO:0000313" key="9">
    <source>
        <dbReference type="EMBL" id="EEP27984.1"/>
    </source>
</evidence>
<feature type="transmembrane region" description="Helical" evidence="7">
    <location>
        <begin position="321"/>
        <end position="340"/>
    </location>
</feature>
<evidence type="ECO:0000256" key="7">
    <source>
        <dbReference type="SAM" id="Phobius"/>
    </source>
</evidence>
<dbReference type="PANTHER" id="PTHR32322">
    <property type="entry name" value="INNER MEMBRANE TRANSPORTER"/>
    <property type="match status" value="1"/>
</dbReference>
<dbReference type="Proteomes" id="UP000003494">
    <property type="component" value="Unassembled WGS sequence"/>
</dbReference>
<keyword evidence="5 7" id="KW-1133">Transmembrane helix</keyword>
<proteinExistence type="inferred from homology"/>
<dbReference type="SUPFAM" id="SSF103481">
    <property type="entry name" value="Multidrug resistance efflux transporter EmrE"/>
    <property type="match status" value="2"/>
</dbReference>
<feature type="transmembrane region" description="Helical" evidence="7">
    <location>
        <begin position="296"/>
        <end position="315"/>
    </location>
</feature>
<evidence type="ECO:0000259" key="8">
    <source>
        <dbReference type="Pfam" id="PF00892"/>
    </source>
</evidence>
<keyword evidence="10" id="KW-1185">Reference proteome</keyword>
<evidence type="ECO:0000256" key="2">
    <source>
        <dbReference type="ARBA" id="ARBA00007362"/>
    </source>
</evidence>
<protein>
    <submittedName>
        <fullName evidence="9">Membrane protein</fullName>
    </submittedName>
</protein>
<feature type="transmembrane region" description="Helical" evidence="7">
    <location>
        <begin position="131"/>
        <end position="152"/>
    </location>
</feature>
<evidence type="ECO:0000256" key="1">
    <source>
        <dbReference type="ARBA" id="ARBA00004651"/>
    </source>
</evidence>
<reference evidence="9" key="1">
    <citation type="submission" date="2009-04" db="EMBL/GenBank/DDBJ databases">
        <authorList>
            <person name="Weinstock G."/>
            <person name="Sodergren E."/>
            <person name="Clifton S."/>
            <person name="Fulton L."/>
            <person name="Fulton B."/>
            <person name="Courtney L."/>
            <person name="Fronick C."/>
            <person name="Harrison M."/>
            <person name="Strong C."/>
            <person name="Farmer C."/>
            <person name="Delahaunty K."/>
            <person name="Markovic C."/>
            <person name="Hall O."/>
            <person name="Minx P."/>
            <person name="Tomlinson C."/>
            <person name="Mitreva M."/>
            <person name="Nelson J."/>
            <person name="Hou S."/>
            <person name="Wollam A."/>
            <person name="Pepin K.H."/>
            <person name="Johnson M."/>
            <person name="Bhonagiri V."/>
            <person name="Nash W.E."/>
            <person name="Warren W."/>
            <person name="Chinwalla A."/>
            <person name="Mardis E.R."/>
            <person name="Wilson R.K."/>
        </authorList>
    </citation>
    <scope>NUCLEOTIDE SEQUENCE [LARGE SCALE GENOMIC DNA]</scope>
    <source>
        <strain evidence="9">DSM 14600</strain>
    </source>
</reference>
<dbReference type="InterPro" id="IPR037185">
    <property type="entry name" value="EmrE-like"/>
</dbReference>
<dbReference type="InterPro" id="IPR000620">
    <property type="entry name" value="EamA_dom"/>
</dbReference>
<keyword evidence="4 7" id="KW-0812">Transmembrane</keyword>
<dbReference type="EMBL" id="ACIP02000003">
    <property type="protein sequence ID" value="EEP27984.1"/>
    <property type="molecule type" value="Genomic_DNA"/>
</dbReference>
<feature type="transmembrane region" description="Helical" evidence="7">
    <location>
        <begin position="106"/>
        <end position="125"/>
    </location>
</feature>
<evidence type="ECO:0000256" key="5">
    <source>
        <dbReference type="ARBA" id="ARBA00022989"/>
    </source>
</evidence>
<comment type="subcellular location">
    <subcellularLocation>
        <location evidence="1">Cell membrane</location>
        <topology evidence="1">Multi-pass membrane protein</topology>
    </subcellularLocation>
</comment>
<name>C4GC42_9FIRM</name>
<evidence type="ECO:0000313" key="10">
    <source>
        <dbReference type="Proteomes" id="UP000003494"/>
    </source>
</evidence>
<dbReference type="GO" id="GO:0005886">
    <property type="term" value="C:plasma membrane"/>
    <property type="evidence" value="ECO:0007669"/>
    <property type="project" value="UniProtKB-SubCell"/>
</dbReference>
<accession>C4GC42</accession>
<feature type="domain" description="EamA" evidence="8">
    <location>
        <begin position="201"/>
        <end position="339"/>
    </location>
</feature>
<evidence type="ECO:0000256" key="6">
    <source>
        <dbReference type="ARBA" id="ARBA00023136"/>
    </source>
</evidence>
<evidence type="ECO:0000256" key="4">
    <source>
        <dbReference type="ARBA" id="ARBA00022692"/>
    </source>
</evidence>
<dbReference type="eggNOG" id="COG0697">
    <property type="taxonomic scope" value="Bacteria"/>
</dbReference>
<dbReference type="PANTHER" id="PTHR32322:SF18">
    <property type="entry name" value="S-ADENOSYLMETHIONINE_S-ADENOSYLHOMOCYSTEINE TRANSPORTER"/>
    <property type="match status" value="1"/>
</dbReference>
<gene>
    <name evidence="9" type="ORF">GCWU000342_01529</name>
</gene>
<evidence type="ECO:0000256" key="3">
    <source>
        <dbReference type="ARBA" id="ARBA00022475"/>
    </source>
</evidence>
<comment type="similarity">
    <text evidence="2">Belongs to the EamA transporter family.</text>
</comment>
<dbReference type="InterPro" id="IPR050638">
    <property type="entry name" value="AA-Vitamin_Transporters"/>
</dbReference>
<feature type="transmembrane region" description="Helical" evidence="7">
    <location>
        <begin position="264"/>
        <end position="284"/>
    </location>
</feature>
<feature type="transmembrane region" description="Helical" evidence="7">
    <location>
        <begin position="232"/>
        <end position="252"/>
    </location>
</feature>
<dbReference type="STRING" id="626523.GCWU000342_01529"/>
<feature type="transmembrane region" description="Helical" evidence="7">
    <location>
        <begin position="200"/>
        <end position="220"/>
    </location>
</feature>
<feature type="transmembrane region" description="Helical" evidence="7">
    <location>
        <begin position="173"/>
        <end position="194"/>
    </location>
</feature>
<organism evidence="9 10">
    <name type="scientific">Shuttleworthella satelles DSM 14600</name>
    <dbReference type="NCBI Taxonomy" id="626523"/>
    <lineage>
        <taxon>Bacteria</taxon>
        <taxon>Bacillati</taxon>
        <taxon>Bacillota</taxon>
        <taxon>Clostridia</taxon>
        <taxon>Lachnospirales</taxon>
        <taxon>Lachnospiraceae</taxon>
        <taxon>Shuttleworthella</taxon>
    </lineage>
</organism>
<feature type="domain" description="EamA" evidence="8">
    <location>
        <begin position="37"/>
        <end position="176"/>
    </location>
</feature>
<dbReference type="HOGENOM" id="CLU_033863_8_1_9"/>
<feature type="transmembrane region" description="Helical" evidence="7">
    <location>
        <begin position="72"/>
        <end position="94"/>
    </location>
</feature>
<dbReference type="Pfam" id="PF00892">
    <property type="entry name" value="EamA"/>
    <property type="match status" value="2"/>
</dbReference>
<comment type="caution">
    <text evidence="9">The sequence shown here is derived from an EMBL/GenBank/DDBJ whole genome shotgun (WGS) entry which is preliminary data.</text>
</comment>
<keyword evidence="6 7" id="KW-0472">Membrane</keyword>
<feature type="transmembrane region" description="Helical" evidence="7">
    <location>
        <begin position="32"/>
        <end position="52"/>
    </location>
</feature>
<keyword evidence="3" id="KW-1003">Cell membrane</keyword>
<sequence>MCEDQISEQKISRLSGKIPEQRPEQNILSRTPIVWMGALISCALWGGAFPAIKIGYGLYGIKASATGDQILFAGFRFILAGIFAIAIGSLLYRRLLFPGRGMWGKILKLCLLQTVGQYFFFYLGLAHSSGVSASIIQASSVFVALFVASALFHQERMTRRKLLGSALGFSGVLLLNLAGLLIALLGGGGAQAVVGSGSSLPGQLAVFASTVMYAFSSVFLKEYSREELPFTLSGYQFFLGGILLCLTGRLMGGSPTVLLGQMEGAGLGILLLLAGISAVAYSLWGQLLKYNPVSKVAVFGFMTPVFGVIFSTIFLQEKQGAGWPVILLSLILVCAGTILAQSKV</sequence>
<dbReference type="AlphaFoldDB" id="C4GC42"/>